<sequence length="73" mass="8091">MMNIYEQHESRKARILPALAGTDRNNRISEADLLAKLGPDAEGDLIDLAATGAIGGSWRAGYYRKRETHNGRH</sequence>
<reference evidence="1 2" key="1">
    <citation type="submission" date="2019-05" db="EMBL/GenBank/DDBJ databases">
        <authorList>
            <person name="Bordelon H.A."/>
            <person name="Brister E.M."/>
            <person name="Bryans A.M."/>
            <person name="Calk A.E."/>
            <person name="Capers C."/>
            <person name="Corrent J.M."/>
            <person name="Delphin C.N."/>
            <person name="Erbelding G.W."/>
            <person name="Gottschalck B.A."/>
            <person name="Hale B.T."/>
            <person name="Jones N.T."/>
            <person name="Mire A.R."/>
            <person name="Perkins A.R."/>
            <person name="Quackenbush R.D."/>
            <person name="Rogers C.S."/>
            <person name="Stewart N.C."/>
            <person name="Threeton H.N."/>
            <person name="Wiggins Z.F."/>
            <person name="Hancock A.M."/>
            <person name="Gissendanner C.R."/>
            <person name="Findley A.M."/>
            <person name="Wills S.J."/>
            <person name="Clifford K.A."/>
            <person name="Elmore F.L."/>
            <person name="Knight M.S."/>
            <person name="Le K."/>
            <person name="Lobaina D."/>
            <person name="Nougues D."/>
            <person name="Salama A."/>
            <person name="Stoeber S.D."/>
            <person name="Sweeney K.J."/>
            <person name="Truong T.G."/>
            <person name="Alvaro L.E."/>
            <person name="Isern S."/>
            <person name="Michael S.F."/>
            <person name="Monti D.L."/>
            <person name="Garlena R.A."/>
            <person name="Russell D.A."/>
            <person name="Pope W.H."/>
            <person name="Jacobs-Sera D."/>
            <person name="Hatfull G.F."/>
        </authorList>
    </citation>
    <scope>NUCLEOTIDE SEQUENCE [LARGE SCALE GENOMIC DNA]</scope>
</reference>
<accession>A0A514CWZ8</accession>
<protein>
    <submittedName>
        <fullName evidence="1">Uncharacterized protein</fullName>
    </submittedName>
</protein>
<dbReference type="GeneID" id="63911612"/>
<gene>
    <name evidence="1" type="primary">6</name>
    <name evidence="1" type="ORF">SEA_DARDANUS_6</name>
</gene>
<dbReference type="EMBL" id="MN010758">
    <property type="protein sequence ID" value="QDH85043.1"/>
    <property type="molecule type" value="Genomic_DNA"/>
</dbReference>
<dbReference type="Proteomes" id="UP000318136">
    <property type="component" value="Segment"/>
</dbReference>
<dbReference type="RefSeq" id="YP_010050874.1">
    <property type="nucleotide sequence ID" value="NC_054435.1"/>
</dbReference>
<keyword evidence="2" id="KW-1185">Reference proteome</keyword>
<organism evidence="1 2">
    <name type="scientific">Gordonia phage Dardanus</name>
    <dbReference type="NCBI Taxonomy" id="2588489"/>
    <lineage>
        <taxon>Viruses</taxon>
        <taxon>Duplodnaviria</taxon>
        <taxon>Heunggongvirae</taxon>
        <taxon>Uroviricota</taxon>
        <taxon>Caudoviricetes</taxon>
        <taxon>Ruthgordonvirinae</taxon>
        <taxon>Dardanusvirus</taxon>
        <taxon>Dardanusvirus dardanus</taxon>
    </lineage>
</organism>
<proteinExistence type="predicted"/>
<evidence type="ECO:0000313" key="2">
    <source>
        <dbReference type="Proteomes" id="UP000318136"/>
    </source>
</evidence>
<dbReference type="KEGG" id="vg:63911612"/>
<evidence type="ECO:0000313" key="1">
    <source>
        <dbReference type="EMBL" id="QDH85043.1"/>
    </source>
</evidence>
<name>A0A514CWZ8_9CAUD</name>